<evidence type="ECO:0000259" key="18">
    <source>
        <dbReference type="PROSITE" id="PS51203"/>
    </source>
</evidence>
<dbReference type="PANTHER" id="PTHR46237">
    <property type="entry name" value="CYTOCHROME B5 REDUCTASE 4 FAMILY MEMBER"/>
    <property type="match status" value="1"/>
</dbReference>
<dbReference type="AlphaFoldDB" id="A0AAN7VBB5"/>
<dbReference type="FunFam" id="3.40.50.80:FF:000021">
    <property type="entry name" value="Cytochrome b5 reductase 4"/>
    <property type="match status" value="1"/>
</dbReference>
<organism evidence="20 21">
    <name type="scientific">Pyrocoelia pectoralis</name>
    <dbReference type="NCBI Taxonomy" id="417401"/>
    <lineage>
        <taxon>Eukaryota</taxon>
        <taxon>Metazoa</taxon>
        <taxon>Ecdysozoa</taxon>
        <taxon>Arthropoda</taxon>
        <taxon>Hexapoda</taxon>
        <taxon>Insecta</taxon>
        <taxon>Pterygota</taxon>
        <taxon>Neoptera</taxon>
        <taxon>Endopterygota</taxon>
        <taxon>Coleoptera</taxon>
        <taxon>Polyphaga</taxon>
        <taxon>Elateriformia</taxon>
        <taxon>Elateroidea</taxon>
        <taxon>Lampyridae</taxon>
        <taxon>Lampyrinae</taxon>
        <taxon>Pyrocoelia</taxon>
    </lineage>
</organism>
<evidence type="ECO:0000259" key="17">
    <source>
        <dbReference type="PROSITE" id="PS50255"/>
    </source>
</evidence>
<evidence type="ECO:0000256" key="2">
    <source>
        <dbReference type="ARBA" id="ARBA00006105"/>
    </source>
</evidence>
<dbReference type="InterPro" id="IPR001199">
    <property type="entry name" value="Cyt_B5-like_heme/steroid-bd"/>
</dbReference>
<evidence type="ECO:0000256" key="6">
    <source>
        <dbReference type="ARBA" id="ARBA00022630"/>
    </source>
</evidence>
<keyword evidence="5" id="KW-0349">Heme</keyword>
<dbReference type="PRINTS" id="PR00371">
    <property type="entry name" value="FPNCR"/>
</dbReference>
<evidence type="ECO:0000256" key="15">
    <source>
        <dbReference type="SAM" id="MobiDB-lite"/>
    </source>
</evidence>
<dbReference type="InterPro" id="IPR007052">
    <property type="entry name" value="CS_dom"/>
</dbReference>
<dbReference type="Pfam" id="PF00970">
    <property type="entry name" value="FAD_binding_6"/>
    <property type="match status" value="1"/>
</dbReference>
<gene>
    <name evidence="20" type="ORF">RI129_010458</name>
</gene>
<dbReference type="GO" id="GO:0046872">
    <property type="term" value="F:metal ion binding"/>
    <property type="evidence" value="ECO:0007669"/>
    <property type="project" value="UniProtKB-KW"/>
</dbReference>
<keyword evidence="11" id="KW-0520">NAD</keyword>
<dbReference type="SUPFAM" id="SSF63380">
    <property type="entry name" value="Riboflavin synthase domain-like"/>
    <property type="match status" value="1"/>
</dbReference>
<keyword evidence="7" id="KW-0479">Metal-binding</keyword>
<dbReference type="Gene3D" id="2.40.30.10">
    <property type="entry name" value="Translation factors"/>
    <property type="match status" value="1"/>
</dbReference>
<dbReference type="GO" id="GO:0020037">
    <property type="term" value="F:heme binding"/>
    <property type="evidence" value="ECO:0007669"/>
    <property type="project" value="InterPro"/>
</dbReference>
<evidence type="ECO:0000256" key="11">
    <source>
        <dbReference type="ARBA" id="ARBA00023027"/>
    </source>
</evidence>
<evidence type="ECO:0000256" key="9">
    <source>
        <dbReference type="ARBA" id="ARBA00023002"/>
    </source>
</evidence>
<keyword evidence="21" id="KW-1185">Reference proteome</keyword>
<dbReference type="SUPFAM" id="SSF49764">
    <property type="entry name" value="HSP20-like chaperones"/>
    <property type="match status" value="1"/>
</dbReference>
<feature type="transmembrane region" description="Helical" evidence="16">
    <location>
        <begin position="442"/>
        <end position="462"/>
    </location>
</feature>
<keyword evidence="16" id="KW-0472">Membrane</keyword>
<dbReference type="InterPro" id="IPR017938">
    <property type="entry name" value="Riboflavin_synthase-like_b-brl"/>
</dbReference>
<keyword evidence="10" id="KW-0408">Iron</keyword>
<dbReference type="Gene3D" id="3.40.50.80">
    <property type="entry name" value="Nucleotide-binding domain of ferredoxin-NADP reductase (FNR) module"/>
    <property type="match status" value="1"/>
</dbReference>
<dbReference type="SUPFAM" id="SSF52343">
    <property type="entry name" value="Ferredoxin reductase-like, C-terminal NADP-linked domain"/>
    <property type="match status" value="1"/>
</dbReference>
<evidence type="ECO:0000256" key="10">
    <source>
        <dbReference type="ARBA" id="ARBA00023004"/>
    </source>
</evidence>
<evidence type="ECO:0000256" key="14">
    <source>
        <dbReference type="ARBA" id="ARBA00047682"/>
    </source>
</evidence>
<dbReference type="InterPro" id="IPR018506">
    <property type="entry name" value="Cyt_B5_heme-BS"/>
</dbReference>
<dbReference type="PANTHER" id="PTHR46237:SF1">
    <property type="entry name" value="CYTOCHROME B5 REDUCTASE 4"/>
    <property type="match status" value="1"/>
</dbReference>
<keyword evidence="9" id="KW-0560">Oxidoreductase</keyword>
<evidence type="ECO:0000256" key="16">
    <source>
        <dbReference type="SAM" id="Phobius"/>
    </source>
</evidence>
<dbReference type="PRINTS" id="PR00406">
    <property type="entry name" value="CYTB5RDTASE"/>
</dbReference>
<evidence type="ECO:0000256" key="5">
    <source>
        <dbReference type="ARBA" id="ARBA00022617"/>
    </source>
</evidence>
<evidence type="ECO:0000256" key="8">
    <source>
        <dbReference type="ARBA" id="ARBA00022827"/>
    </source>
</evidence>
<dbReference type="FunFam" id="3.10.120.10:FF:000001">
    <property type="entry name" value="Cytochrome b5 reductase 4"/>
    <property type="match status" value="1"/>
</dbReference>
<dbReference type="EC" id="1.6.2.2" evidence="3"/>
<feature type="domain" description="FAD-binding FR-type" evidence="19">
    <location>
        <begin position="324"/>
        <end position="434"/>
    </location>
</feature>
<feature type="domain" description="CS" evidence="18">
    <location>
        <begin position="218"/>
        <end position="309"/>
    </location>
</feature>
<feature type="domain" description="Cytochrome b5 heme-binding" evidence="17">
    <location>
        <begin position="93"/>
        <end position="169"/>
    </location>
</feature>
<proteinExistence type="inferred from homology"/>
<dbReference type="InterPro" id="IPR036400">
    <property type="entry name" value="Cyt_B5-like_heme/steroid_sf"/>
</dbReference>
<comment type="cofactor">
    <cofactor evidence="1">
        <name>FAD</name>
        <dbReference type="ChEBI" id="CHEBI:57692"/>
    </cofactor>
</comment>
<comment type="caution">
    <text evidence="20">The sequence shown here is derived from an EMBL/GenBank/DDBJ whole genome shotgun (WGS) entry which is preliminary data.</text>
</comment>
<dbReference type="PROSITE" id="PS00191">
    <property type="entry name" value="CYTOCHROME_B5_1"/>
    <property type="match status" value="1"/>
</dbReference>
<evidence type="ECO:0000256" key="4">
    <source>
        <dbReference type="ARBA" id="ARBA00022339"/>
    </source>
</evidence>
<dbReference type="SMART" id="SM01117">
    <property type="entry name" value="Cyt-b5"/>
    <property type="match status" value="1"/>
</dbReference>
<evidence type="ECO:0000256" key="1">
    <source>
        <dbReference type="ARBA" id="ARBA00001974"/>
    </source>
</evidence>
<evidence type="ECO:0000256" key="3">
    <source>
        <dbReference type="ARBA" id="ARBA00012011"/>
    </source>
</evidence>
<dbReference type="SUPFAM" id="SSF55856">
    <property type="entry name" value="Cytochrome b5-like heme/steroid binding domain"/>
    <property type="match status" value="1"/>
</dbReference>
<evidence type="ECO:0000259" key="19">
    <source>
        <dbReference type="PROSITE" id="PS51384"/>
    </source>
</evidence>
<dbReference type="Proteomes" id="UP001329430">
    <property type="component" value="Chromosome 7"/>
</dbReference>
<dbReference type="InterPro" id="IPR051872">
    <property type="entry name" value="Cytochrome_b5/Flavoprotein_Rdt"/>
</dbReference>
<comment type="catalytic activity">
    <reaction evidence="14">
        <text>2 Fe(III)-[cytochrome b5] + NADH = 2 Fe(II)-[cytochrome b5] + NAD(+) + H(+)</text>
        <dbReference type="Rhea" id="RHEA:46680"/>
        <dbReference type="Rhea" id="RHEA-COMP:10438"/>
        <dbReference type="Rhea" id="RHEA-COMP:10439"/>
        <dbReference type="ChEBI" id="CHEBI:15378"/>
        <dbReference type="ChEBI" id="CHEBI:29033"/>
        <dbReference type="ChEBI" id="CHEBI:29034"/>
        <dbReference type="ChEBI" id="CHEBI:57540"/>
        <dbReference type="ChEBI" id="CHEBI:57945"/>
        <dbReference type="EC" id="1.6.2.2"/>
    </reaction>
</comment>
<dbReference type="GO" id="GO:0090524">
    <property type="term" value="F:cytochrome-b5 reductase activity, acting on NADH"/>
    <property type="evidence" value="ECO:0007669"/>
    <property type="project" value="UniProtKB-EC"/>
</dbReference>
<dbReference type="GO" id="GO:0006801">
    <property type="term" value="P:superoxide metabolic process"/>
    <property type="evidence" value="ECO:0007669"/>
    <property type="project" value="TreeGrafter"/>
</dbReference>
<dbReference type="InterPro" id="IPR008978">
    <property type="entry name" value="HSP20-like_chaperone"/>
</dbReference>
<evidence type="ECO:0000313" key="20">
    <source>
        <dbReference type="EMBL" id="KAK5641911.1"/>
    </source>
</evidence>
<dbReference type="PROSITE" id="PS51384">
    <property type="entry name" value="FAD_FR"/>
    <property type="match status" value="1"/>
</dbReference>
<evidence type="ECO:0000256" key="12">
    <source>
        <dbReference type="ARBA" id="ARBA00030883"/>
    </source>
</evidence>
<keyword evidence="16" id="KW-1133">Transmembrane helix</keyword>
<feature type="region of interest" description="Disordered" evidence="15">
    <location>
        <begin position="193"/>
        <end position="220"/>
    </location>
</feature>
<reference evidence="20 21" key="1">
    <citation type="journal article" date="2024" name="Insects">
        <title>An Improved Chromosome-Level Genome Assembly of the Firefly Pyrocoelia pectoralis.</title>
        <authorList>
            <person name="Fu X."/>
            <person name="Meyer-Rochow V.B."/>
            <person name="Ballantyne L."/>
            <person name="Zhu X."/>
        </authorList>
    </citation>
    <scope>NUCLEOTIDE SEQUENCE [LARGE SCALE GENOMIC DNA]</scope>
    <source>
        <strain evidence="20">XCY_ONT2</strain>
    </source>
</reference>
<dbReference type="GO" id="GO:0005783">
    <property type="term" value="C:endoplasmic reticulum"/>
    <property type="evidence" value="ECO:0007669"/>
    <property type="project" value="TreeGrafter"/>
</dbReference>
<protein>
    <recommendedName>
        <fullName evidence="4">Cytochrome b5 reductase 4</fullName>
        <ecNumber evidence="3">1.6.2.2</ecNumber>
    </recommendedName>
    <alternativeName>
        <fullName evidence="13">Flavohemoprotein b5/b5R</fullName>
    </alternativeName>
    <alternativeName>
        <fullName evidence="12">cb5/cb5R</fullName>
    </alternativeName>
</protein>
<dbReference type="InterPro" id="IPR001433">
    <property type="entry name" value="OxRdtase_FAD/NAD-bd"/>
</dbReference>
<dbReference type="PROSITE" id="PS50255">
    <property type="entry name" value="CYTOCHROME_B5_2"/>
    <property type="match status" value="1"/>
</dbReference>
<name>A0AAN7VBB5_9COLE</name>
<dbReference type="CDD" id="cd06183">
    <property type="entry name" value="cyt_b5_reduct_like"/>
    <property type="match status" value="1"/>
</dbReference>
<keyword evidence="6" id="KW-0285">Flavoprotein</keyword>
<evidence type="ECO:0000256" key="7">
    <source>
        <dbReference type="ARBA" id="ARBA00022723"/>
    </source>
</evidence>
<dbReference type="Pfam" id="PF00175">
    <property type="entry name" value="NAD_binding_1"/>
    <property type="match status" value="1"/>
</dbReference>
<comment type="similarity">
    <text evidence="2">Belongs to the flavoprotein pyridine nucleotide cytochrome reductase family.</text>
</comment>
<dbReference type="Pfam" id="PF00173">
    <property type="entry name" value="Cyt-b5"/>
    <property type="match status" value="1"/>
</dbReference>
<dbReference type="InterPro" id="IPR017927">
    <property type="entry name" value="FAD-bd_FR_type"/>
</dbReference>
<dbReference type="InterPro" id="IPR008333">
    <property type="entry name" value="Cbr1-like_FAD-bd_dom"/>
</dbReference>
<dbReference type="EMBL" id="JAVRBK010000007">
    <property type="protein sequence ID" value="KAK5641911.1"/>
    <property type="molecule type" value="Genomic_DNA"/>
</dbReference>
<evidence type="ECO:0000256" key="13">
    <source>
        <dbReference type="ARBA" id="ARBA00031842"/>
    </source>
</evidence>
<keyword evidence="8" id="KW-0274">FAD</keyword>
<keyword evidence="16" id="KW-0812">Transmembrane</keyword>
<evidence type="ECO:0000313" key="21">
    <source>
        <dbReference type="Proteomes" id="UP001329430"/>
    </source>
</evidence>
<dbReference type="InterPro" id="IPR001709">
    <property type="entry name" value="Flavoprot_Pyr_Nucl_cyt_Rdtase"/>
</dbReference>
<dbReference type="PROSITE" id="PS51203">
    <property type="entry name" value="CS"/>
    <property type="match status" value="1"/>
</dbReference>
<dbReference type="Gene3D" id="2.60.40.790">
    <property type="match status" value="1"/>
</dbReference>
<accession>A0AAN7VBB5</accession>
<dbReference type="Gene3D" id="3.10.120.10">
    <property type="entry name" value="Cytochrome b5-like heme/steroid binding domain"/>
    <property type="match status" value="1"/>
</dbReference>
<sequence>MSDSGFNTPKKLTKHLSPIRISKTGRSLQRSFVPPVLQEVGKLAAGVAAVATGSATGNPRNKHALQPGHSLMDWIRLGSSGKDLTGFGAQAGQLTITPRQLAQHDKPNDAWIAIRGKVYNVTHYLPFHPGGQGELMRGIGKDATTLFDEVHAWVNYESLLQKCYLGRLVMIDPETDTHQLFFGKSDDLSKSKKTIPPKILPPNKVTPVNSQEDEDEPKPIPKFDWIQKTDYITLIFYTGSLSNPEVEINPPNAANTLNIGLVYDRQVFSNEVTFFKEIQWPCQVKINYETGKIEAQFRKLEGAIWETYGSLKQKTDFVPIRITDERCKYTIVNKLAVNYDTFLLELERLDQTKLTVPIGKHIRVFLTVQGQDLSRSYTPIPNVLVKLKSQVFIGDKLCLMIKSYPNGALSKYICGKKKGDVLELSDSLGSFCLKNIENRETFLLLAAGTGITPILGVLLFLLERRIRRCKNVTLIFFNKTENDILLRQQLETLQNEDNRLHVEHVLSQSDSKWSGLKGKITNELLRDNINKHLTNTVYKESDIFTYVCGPAPFTNLAQSLLTGIGFNEEQIHLFLG</sequence>
<dbReference type="InterPro" id="IPR039261">
    <property type="entry name" value="FNR_nucleotide-bd"/>
</dbReference>